<dbReference type="CDD" id="cd07377">
    <property type="entry name" value="WHTH_GntR"/>
    <property type="match status" value="1"/>
</dbReference>
<dbReference type="AlphaFoldDB" id="A0A261U602"/>
<keyword evidence="1" id="KW-0805">Transcription regulation</keyword>
<dbReference type="Gene3D" id="1.10.10.10">
    <property type="entry name" value="Winged helix-like DNA-binding domain superfamily/Winged helix DNA-binding domain"/>
    <property type="match status" value="1"/>
</dbReference>
<keyword evidence="6" id="KW-1185">Reference proteome</keyword>
<dbReference type="SUPFAM" id="SSF48008">
    <property type="entry name" value="GntR ligand-binding domain-like"/>
    <property type="match status" value="1"/>
</dbReference>
<sequence>MTEPSEQKLPLLAATAAEEIKRLIYSGDIAPGSRLNEAALAQQMGFSRGPIREAIRILAGSGLVTAVPHRGMFVRQMSMRDMLESYDLRALIFGYAARRTTEYLSPERTAALEDLLAQMEAAAEISDGGSYYELNLKFHDLILEYSNNRHAARAYTEYVNELHLFRRKFFNYTAKMNRSNAEHRGIVEAIKAGDVVRAGELAEQHVLAGKQRLLADLAD</sequence>
<keyword evidence="3" id="KW-0804">Transcription</keyword>
<feature type="domain" description="HTH gntR-type" evidence="4">
    <location>
        <begin position="10"/>
        <end position="77"/>
    </location>
</feature>
<dbReference type="PROSITE" id="PS50949">
    <property type="entry name" value="HTH_GNTR"/>
    <property type="match status" value="1"/>
</dbReference>
<dbReference type="GO" id="GO:0003677">
    <property type="term" value="F:DNA binding"/>
    <property type="evidence" value="ECO:0007669"/>
    <property type="project" value="UniProtKB-KW"/>
</dbReference>
<comment type="caution">
    <text evidence="5">The sequence shown here is derived from an EMBL/GenBank/DDBJ whole genome shotgun (WGS) entry which is preliminary data.</text>
</comment>
<dbReference type="GO" id="GO:0003700">
    <property type="term" value="F:DNA-binding transcription factor activity"/>
    <property type="evidence" value="ECO:0007669"/>
    <property type="project" value="InterPro"/>
</dbReference>
<keyword evidence="2" id="KW-0238">DNA-binding</keyword>
<dbReference type="PANTHER" id="PTHR43537">
    <property type="entry name" value="TRANSCRIPTIONAL REGULATOR, GNTR FAMILY"/>
    <property type="match status" value="1"/>
</dbReference>
<reference evidence="5 6" key="1">
    <citation type="submission" date="2017-05" db="EMBL/GenBank/DDBJ databases">
        <title>Complete and WGS of Bordetella genogroups.</title>
        <authorList>
            <person name="Spilker T."/>
            <person name="LiPuma J."/>
        </authorList>
    </citation>
    <scope>NUCLEOTIDE SEQUENCE [LARGE SCALE GENOMIC DNA]</scope>
    <source>
        <strain evidence="5 6">AU9919</strain>
    </source>
</reference>
<evidence type="ECO:0000256" key="3">
    <source>
        <dbReference type="ARBA" id="ARBA00023163"/>
    </source>
</evidence>
<evidence type="ECO:0000313" key="5">
    <source>
        <dbReference type="EMBL" id="OZI57374.1"/>
    </source>
</evidence>
<accession>A0A261U602</accession>
<dbReference type="InterPro" id="IPR011711">
    <property type="entry name" value="GntR_C"/>
</dbReference>
<evidence type="ECO:0000259" key="4">
    <source>
        <dbReference type="PROSITE" id="PS50949"/>
    </source>
</evidence>
<dbReference type="EMBL" id="NEVQ01000012">
    <property type="protein sequence ID" value="OZI57374.1"/>
    <property type="molecule type" value="Genomic_DNA"/>
</dbReference>
<dbReference type="SMART" id="SM00895">
    <property type="entry name" value="FCD"/>
    <property type="match status" value="1"/>
</dbReference>
<dbReference type="Pfam" id="PF00392">
    <property type="entry name" value="GntR"/>
    <property type="match status" value="1"/>
</dbReference>
<evidence type="ECO:0000256" key="2">
    <source>
        <dbReference type="ARBA" id="ARBA00023125"/>
    </source>
</evidence>
<dbReference type="Proteomes" id="UP000216885">
    <property type="component" value="Unassembled WGS sequence"/>
</dbReference>
<protein>
    <submittedName>
        <fullName evidence="5">GntR family transcriptional regulator</fullName>
    </submittedName>
</protein>
<dbReference type="InterPro" id="IPR000524">
    <property type="entry name" value="Tscrpt_reg_HTH_GntR"/>
</dbReference>
<dbReference type="Gene3D" id="1.20.120.530">
    <property type="entry name" value="GntR ligand-binding domain-like"/>
    <property type="match status" value="1"/>
</dbReference>
<organism evidence="5 6">
    <name type="scientific">Bordetella genomosp. 4</name>
    <dbReference type="NCBI Taxonomy" id="463044"/>
    <lineage>
        <taxon>Bacteria</taxon>
        <taxon>Pseudomonadati</taxon>
        <taxon>Pseudomonadota</taxon>
        <taxon>Betaproteobacteria</taxon>
        <taxon>Burkholderiales</taxon>
        <taxon>Alcaligenaceae</taxon>
        <taxon>Bordetella</taxon>
    </lineage>
</organism>
<proteinExistence type="predicted"/>
<dbReference type="SUPFAM" id="SSF46785">
    <property type="entry name" value="Winged helix' DNA-binding domain"/>
    <property type="match status" value="1"/>
</dbReference>
<dbReference type="PANTHER" id="PTHR43537:SF24">
    <property type="entry name" value="GLUCONATE OPERON TRANSCRIPTIONAL REPRESSOR"/>
    <property type="match status" value="1"/>
</dbReference>
<dbReference type="InterPro" id="IPR008920">
    <property type="entry name" value="TF_FadR/GntR_C"/>
</dbReference>
<gene>
    <name evidence="5" type="ORF">CAL20_08175</name>
</gene>
<dbReference type="SMART" id="SM00345">
    <property type="entry name" value="HTH_GNTR"/>
    <property type="match status" value="1"/>
</dbReference>
<dbReference type="InterPro" id="IPR036390">
    <property type="entry name" value="WH_DNA-bd_sf"/>
</dbReference>
<dbReference type="Pfam" id="PF07729">
    <property type="entry name" value="FCD"/>
    <property type="match status" value="1"/>
</dbReference>
<evidence type="ECO:0000256" key="1">
    <source>
        <dbReference type="ARBA" id="ARBA00023015"/>
    </source>
</evidence>
<dbReference type="InterPro" id="IPR036388">
    <property type="entry name" value="WH-like_DNA-bd_sf"/>
</dbReference>
<dbReference type="RefSeq" id="WP_094837603.1">
    <property type="nucleotide sequence ID" value="NZ_NEVQ01000012.1"/>
</dbReference>
<name>A0A261U602_9BORD</name>
<evidence type="ECO:0000313" key="6">
    <source>
        <dbReference type="Proteomes" id="UP000216885"/>
    </source>
</evidence>